<organism evidence="1 2">
    <name type="scientific">Hylemonella gracilis</name>
    <dbReference type="NCBI Taxonomy" id="80880"/>
    <lineage>
        <taxon>Bacteria</taxon>
        <taxon>Pseudomonadati</taxon>
        <taxon>Pseudomonadota</taxon>
        <taxon>Betaproteobacteria</taxon>
        <taxon>Burkholderiales</taxon>
        <taxon>Comamonadaceae</taxon>
        <taxon>Hylemonella</taxon>
    </lineage>
</organism>
<dbReference type="AlphaFoldDB" id="A0A4P6UKP6"/>
<protein>
    <recommendedName>
        <fullName evidence="3">UDP-N-acetylglucosamine 2-epimerase domain-containing protein</fullName>
    </recommendedName>
</protein>
<name>A0A4P6UKP6_9BURK</name>
<evidence type="ECO:0000313" key="2">
    <source>
        <dbReference type="Proteomes" id="UP000292939"/>
    </source>
</evidence>
<accession>A0A4P6UKP6</accession>
<dbReference type="Gene3D" id="3.40.50.12580">
    <property type="match status" value="1"/>
</dbReference>
<sequence length="189" mass="20705">MFAGNYVGENNHIPWIVETPDEFINGIAELAEAVGQIPEAKLVVRLKPQNNKTEINLAAIKQFVPHYPNVEISNEGSFKQALAATDLLVACISTTIDEALGAGRPVLLHSAHNRYHHLPGMSTLPSENHRNAVYVSGKTPLVTLLKGIIDAHQNRPLNAAELSTYTWPTGTPDMDEFAKIVLNMTRAYA</sequence>
<proteinExistence type="predicted"/>
<reference evidence="1 2" key="1">
    <citation type="submission" date="2018-07" db="EMBL/GenBank/DDBJ databases">
        <title>Exploring interactions and the metabolic potential of the ultra-small soil bacteria Hylemonella gracilis.</title>
        <authorList>
            <person name="Tyc O."/>
            <person name="Kulkarni P."/>
            <person name="Gawehns F."/>
            <person name="Hundscheid M."/>
            <person name="Zweers H."/>
            <person name="Garbeva P."/>
        </authorList>
    </citation>
    <scope>NUCLEOTIDE SEQUENCE [LARGE SCALE GENOMIC DNA]</scope>
    <source>
        <strain evidence="1 2">NS1</strain>
    </source>
</reference>
<dbReference type="InterPro" id="IPR043148">
    <property type="entry name" value="TagF_C"/>
</dbReference>
<gene>
    <name evidence="1" type="ORF">DW355_07885</name>
</gene>
<dbReference type="EMBL" id="CP031395">
    <property type="protein sequence ID" value="QBK04705.1"/>
    <property type="molecule type" value="Genomic_DNA"/>
</dbReference>
<evidence type="ECO:0000313" key="1">
    <source>
        <dbReference type="EMBL" id="QBK04705.1"/>
    </source>
</evidence>
<dbReference type="Proteomes" id="UP000292939">
    <property type="component" value="Chromosome"/>
</dbReference>
<dbReference type="KEGG" id="hgr:DW355_07885"/>
<evidence type="ECO:0008006" key="3">
    <source>
        <dbReference type="Google" id="ProtNLM"/>
    </source>
</evidence>